<accession>A0A5P9Q7K6</accession>
<name>A0A5P9Q7K6_9MICO</name>
<feature type="region of interest" description="Disordered" evidence="1">
    <location>
        <begin position="1"/>
        <end position="20"/>
    </location>
</feature>
<reference evidence="3 4" key="1">
    <citation type="submission" date="2019-10" db="EMBL/GenBank/DDBJ databases">
        <title>Genome sequence of Luteimicrobium xylanilyticum HY-24.</title>
        <authorList>
            <person name="Kim D.Y."/>
            <person name="Park H.-Y."/>
        </authorList>
    </citation>
    <scope>NUCLEOTIDE SEQUENCE [LARGE SCALE GENOMIC DNA]</scope>
    <source>
        <strain evidence="3 4">HY-24</strain>
    </source>
</reference>
<protein>
    <submittedName>
        <fullName evidence="3">Uncharacterized protein</fullName>
    </submittedName>
</protein>
<evidence type="ECO:0000313" key="3">
    <source>
        <dbReference type="EMBL" id="QFU97414.1"/>
    </source>
</evidence>
<keyword evidence="4" id="KW-1185">Reference proteome</keyword>
<evidence type="ECO:0000256" key="1">
    <source>
        <dbReference type="SAM" id="MobiDB-lite"/>
    </source>
</evidence>
<dbReference type="EMBL" id="CP045529">
    <property type="protein sequence ID" value="QFU97414.1"/>
    <property type="molecule type" value="Genomic_DNA"/>
</dbReference>
<dbReference type="OrthoDB" id="3785419at2"/>
<dbReference type="Proteomes" id="UP000326702">
    <property type="component" value="Chromosome"/>
</dbReference>
<organism evidence="3 4">
    <name type="scientific">Luteimicrobium xylanilyticum</name>
    <dbReference type="NCBI Taxonomy" id="1133546"/>
    <lineage>
        <taxon>Bacteria</taxon>
        <taxon>Bacillati</taxon>
        <taxon>Actinomycetota</taxon>
        <taxon>Actinomycetes</taxon>
        <taxon>Micrococcales</taxon>
        <taxon>Luteimicrobium</taxon>
    </lineage>
</organism>
<evidence type="ECO:0000256" key="2">
    <source>
        <dbReference type="SAM" id="Phobius"/>
    </source>
</evidence>
<dbReference type="AlphaFoldDB" id="A0A5P9Q7K6"/>
<keyword evidence="2" id="KW-1133">Transmembrane helix</keyword>
<dbReference type="RefSeq" id="WP_051136742.1">
    <property type="nucleotide sequence ID" value="NZ_BAABIH010000001.1"/>
</dbReference>
<dbReference type="KEGG" id="lxl:KDY119_00912"/>
<keyword evidence="2" id="KW-0472">Membrane</keyword>
<sequence>MTSDPTPQLATLDPPRAVDEGPRPVLARRIGTVGLLLVVVAGALNLFGLWTSTTTRSEDGWSVSVHYARIARAGLDAPWTVTVHHPGGFGKDVELRVTSAYFDIFESQGLDPEPSDETSDGTDDTWTFEAPEGDTFAVSFDAYVQPSSHRGASGRVAVLVDGREVASTPFRTTLLP</sequence>
<keyword evidence="2" id="KW-0812">Transmembrane</keyword>
<gene>
    <name evidence="3" type="ORF">KDY119_00912</name>
</gene>
<evidence type="ECO:0000313" key="4">
    <source>
        <dbReference type="Proteomes" id="UP000326702"/>
    </source>
</evidence>
<feature type="transmembrane region" description="Helical" evidence="2">
    <location>
        <begin position="30"/>
        <end position="50"/>
    </location>
</feature>
<proteinExistence type="predicted"/>